<proteinExistence type="predicted"/>
<comment type="caution">
    <text evidence="2">The sequence shown here is derived from an EMBL/GenBank/DDBJ whole genome shotgun (WGS) entry which is preliminary data.</text>
</comment>
<accession>I2GSU4</accession>
<dbReference type="Gene3D" id="3.90.550.10">
    <property type="entry name" value="Spore Coat Polysaccharide Biosynthesis Protein SpsA, Chain A"/>
    <property type="match status" value="1"/>
</dbReference>
<protein>
    <submittedName>
        <fullName evidence="2">Glycosyl transferase family 2</fullName>
        <ecNumber evidence="2">2.-.-.-</ecNumber>
    </submittedName>
</protein>
<name>I2GSU4_9BACT</name>
<dbReference type="PANTHER" id="PTHR22916:SF3">
    <property type="entry name" value="UDP-GLCNAC:BETAGAL BETA-1,3-N-ACETYLGLUCOSAMINYLTRANSFERASE-LIKE PROTEIN 1"/>
    <property type="match status" value="1"/>
</dbReference>
<dbReference type="Pfam" id="PF00535">
    <property type="entry name" value="Glycos_transf_2"/>
    <property type="match status" value="1"/>
</dbReference>
<evidence type="ECO:0000313" key="3">
    <source>
        <dbReference type="Proteomes" id="UP000009309"/>
    </source>
</evidence>
<dbReference type="CDD" id="cd04196">
    <property type="entry name" value="GT_2_like_d"/>
    <property type="match status" value="1"/>
</dbReference>
<dbReference type="eggNOG" id="COG0463">
    <property type="taxonomic scope" value="Bacteria"/>
</dbReference>
<dbReference type="Proteomes" id="UP000009309">
    <property type="component" value="Unassembled WGS sequence"/>
</dbReference>
<dbReference type="RefSeq" id="WP_009285534.1">
    <property type="nucleotide sequence ID" value="NZ_CAIT01000010.1"/>
</dbReference>
<dbReference type="InterPro" id="IPR001173">
    <property type="entry name" value="Glyco_trans_2-like"/>
</dbReference>
<dbReference type="InterPro" id="IPR029044">
    <property type="entry name" value="Nucleotide-diphossugar_trans"/>
</dbReference>
<evidence type="ECO:0000313" key="2">
    <source>
        <dbReference type="EMBL" id="CCH56973.1"/>
    </source>
</evidence>
<keyword evidence="3" id="KW-1185">Reference proteome</keyword>
<dbReference type="EC" id="2.-.-.-" evidence="2"/>
<dbReference type="PANTHER" id="PTHR22916">
    <property type="entry name" value="GLYCOSYLTRANSFERASE"/>
    <property type="match status" value="1"/>
</dbReference>
<dbReference type="STRING" id="1185876.BN8_06364"/>
<keyword evidence="2" id="KW-0808">Transferase</keyword>
<dbReference type="SUPFAM" id="SSF53448">
    <property type="entry name" value="Nucleotide-diphospho-sugar transferases"/>
    <property type="match status" value="1"/>
</dbReference>
<dbReference type="OrthoDB" id="9802649at2"/>
<dbReference type="EMBL" id="CAIT01000010">
    <property type="protein sequence ID" value="CCH56973.1"/>
    <property type="molecule type" value="Genomic_DNA"/>
</dbReference>
<dbReference type="GO" id="GO:0016758">
    <property type="term" value="F:hexosyltransferase activity"/>
    <property type="evidence" value="ECO:0007669"/>
    <property type="project" value="UniProtKB-ARBA"/>
</dbReference>
<sequence>MDKSVSIALATYNGAAYLKEQLDSLLAQSYPIKEIIVCDDRSTDDTVKILYTYNDRLPLKIYVNSQSLGVTENFKKAVSLCTGDYIALCDQDDVWRSDKIEKSVVELRKIDVDSELPALIYTDLEVVDQNLATIAPSFWKLTDRNPSKVNFVKLLLSNVVTGCTVLMNRRMAEEMQKMPEGAEMHDFWLALIAYGIGKSSFIKQATVKYRQHGRNVTITKKVNLWTRLVELVEFIVNLGDDKSYKMDAIRQADVFFSLYGSQSRLPPLYRRALERIVTLKNKPPWIRKVHVLAIKYSRWKVTDVAS</sequence>
<organism evidence="2 3">
    <name type="scientific">Fibrisoma limi BUZ 3</name>
    <dbReference type="NCBI Taxonomy" id="1185876"/>
    <lineage>
        <taxon>Bacteria</taxon>
        <taxon>Pseudomonadati</taxon>
        <taxon>Bacteroidota</taxon>
        <taxon>Cytophagia</taxon>
        <taxon>Cytophagales</taxon>
        <taxon>Spirosomataceae</taxon>
        <taxon>Fibrisoma</taxon>
    </lineage>
</organism>
<dbReference type="AlphaFoldDB" id="I2GSU4"/>
<evidence type="ECO:0000259" key="1">
    <source>
        <dbReference type="Pfam" id="PF00535"/>
    </source>
</evidence>
<gene>
    <name evidence="2" type="primary">rgpB</name>
    <name evidence="2" type="ORF">BN8_06364</name>
</gene>
<reference evidence="2 3" key="1">
    <citation type="journal article" date="2012" name="J. Bacteriol.">
        <title>Genome Sequence of the Filamentous Bacterium Fibrisoma limi BUZ 3T.</title>
        <authorList>
            <person name="Filippini M."/>
            <person name="Qi W."/>
            <person name="Jaenicke S."/>
            <person name="Goesmann A."/>
            <person name="Smits T.H."/>
            <person name="Bagheri H.C."/>
        </authorList>
    </citation>
    <scope>NUCLEOTIDE SEQUENCE [LARGE SCALE GENOMIC DNA]</scope>
    <source>
        <strain evidence="3">BUZ 3T</strain>
    </source>
</reference>
<feature type="domain" description="Glycosyltransferase 2-like" evidence="1">
    <location>
        <begin position="6"/>
        <end position="173"/>
    </location>
</feature>